<keyword evidence="2" id="KW-1185">Reference proteome</keyword>
<comment type="caution">
    <text evidence="1">The sequence shown here is derived from an EMBL/GenBank/DDBJ whole genome shotgun (WGS) entry which is preliminary data.</text>
</comment>
<name>A0A7W9GV81_9ACTN</name>
<accession>A0A7W9GV81</accession>
<gene>
    <name evidence="1" type="ORF">HD601_004841</name>
</gene>
<dbReference type="InterPro" id="IPR006311">
    <property type="entry name" value="TAT_signal"/>
</dbReference>
<evidence type="ECO:0008006" key="3">
    <source>
        <dbReference type="Google" id="ProtNLM"/>
    </source>
</evidence>
<sequence length="557" mass="61396">MTDQQSRDDATQSQRLSRRNLIRGGGAVAVGAGLAGLPSAAHAGESAAEGAAAATEPGVPVPGWDRVGIIEGTGGGTVPYRAPAGLLDFLDPNEYLHNMEIVSFVPGIQISGGEPLMTMWAEGSRRLIAGGSGFLDVTDPKNPVAVGQGRIPGQKIVVYSDEIDKWLVVTSHQRALTAPNPQYPRGKYHPEYAQTAWDDNGFKGIRVYDASDPENVTLLSEFSTGASGSGTHHNFYDGGRYAYLDCGFDDTLRMESSERVLSNGVMIVDMSDPTKVEEVSRWWVPGQRFDEEEEYNKYPFAGDQTSWTGNHGAMTVPKRVEDGGKVGYGGWGRFGMYVHDLSDIRNPKVYGKFEHPLENAGGIPYHTIYPTVVPPGANPRLRNKVIGVYEGLEPDGREPWHTSYVLDVKNPRNPKLDGIFPRPLPPRDAPYDDFSQSRGRFSAHNCQGWVAPGPMRPEIVALTYFSAGLRLYDISDTTDPKEVAYFVPARIGEDLNDYTTWRRGTSETVFIEWDRNLIWLGTRHGTYCLSSRALGTPVLKPQRVREWSVPHVNRPTL</sequence>
<organism evidence="1 2">
    <name type="scientific">Jiangella mangrovi</name>
    <dbReference type="NCBI Taxonomy" id="1524084"/>
    <lineage>
        <taxon>Bacteria</taxon>
        <taxon>Bacillati</taxon>
        <taxon>Actinomycetota</taxon>
        <taxon>Actinomycetes</taxon>
        <taxon>Jiangellales</taxon>
        <taxon>Jiangellaceae</taxon>
        <taxon>Jiangella</taxon>
    </lineage>
</organism>
<protein>
    <recommendedName>
        <fullName evidence="3">Twin-arginine translocation signal domain-containing protein</fullName>
    </recommendedName>
</protein>
<evidence type="ECO:0000313" key="2">
    <source>
        <dbReference type="Proteomes" id="UP000542813"/>
    </source>
</evidence>
<dbReference type="AlphaFoldDB" id="A0A7W9GV81"/>
<evidence type="ECO:0000313" key="1">
    <source>
        <dbReference type="EMBL" id="MBB5790266.1"/>
    </source>
</evidence>
<dbReference type="PROSITE" id="PS51318">
    <property type="entry name" value="TAT"/>
    <property type="match status" value="1"/>
</dbReference>
<proteinExistence type="predicted"/>
<reference evidence="1 2" key="1">
    <citation type="submission" date="2020-08" db="EMBL/GenBank/DDBJ databases">
        <title>Sequencing the genomes of 1000 actinobacteria strains.</title>
        <authorList>
            <person name="Klenk H.-P."/>
        </authorList>
    </citation>
    <scope>NUCLEOTIDE SEQUENCE [LARGE SCALE GENOMIC DNA]</scope>
    <source>
        <strain evidence="1 2">DSM 102122</strain>
    </source>
</reference>
<dbReference type="EMBL" id="JACHMM010000001">
    <property type="protein sequence ID" value="MBB5790266.1"/>
    <property type="molecule type" value="Genomic_DNA"/>
</dbReference>
<dbReference type="Proteomes" id="UP000542813">
    <property type="component" value="Unassembled WGS sequence"/>
</dbReference>
<dbReference type="RefSeq" id="WP_184826204.1">
    <property type="nucleotide sequence ID" value="NZ_JACHMM010000001.1"/>
</dbReference>